<reference evidence="1" key="1">
    <citation type="journal article" date="2014" name="Front. Microbiol.">
        <title>High frequency of phylogenetically diverse reductive dehalogenase-homologous genes in deep subseafloor sedimentary metagenomes.</title>
        <authorList>
            <person name="Kawai M."/>
            <person name="Futagami T."/>
            <person name="Toyoda A."/>
            <person name="Takaki Y."/>
            <person name="Nishi S."/>
            <person name="Hori S."/>
            <person name="Arai W."/>
            <person name="Tsubouchi T."/>
            <person name="Morono Y."/>
            <person name="Uchiyama I."/>
            <person name="Ito T."/>
            <person name="Fujiyama A."/>
            <person name="Inagaki F."/>
            <person name="Takami H."/>
        </authorList>
    </citation>
    <scope>NUCLEOTIDE SEQUENCE</scope>
    <source>
        <strain evidence="1">Expedition CK06-06</strain>
    </source>
</reference>
<gene>
    <name evidence="1" type="ORF">S01H1_59782</name>
</gene>
<dbReference type="EMBL" id="BARS01039117">
    <property type="protein sequence ID" value="GAG15576.1"/>
    <property type="molecule type" value="Genomic_DNA"/>
</dbReference>
<comment type="caution">
    <text evidence="1">The sequence shown here is derived from an EMBL/GenBank/DDBJ whole genome shotgun (WGS) entry which is preliminary data.</text>
</comment>
<evidence type="ECO:0000313" key="1">
    <source>
        <dbReference type="EMBL" id="GAG15576.1"/>
    </source>
</evidence>
<feature type="non-terminal residue" evidence="1">
    <location>
        <position position="86"/>
    </location>
</feature>
<dbReference type="AlphaFoldDB" id="X0WSA2"/>
<accession>X0WSA2</accession>
<proteinExistence type="predicted"/>
<protein>
    <submittedName>
        <fullName evidence="1">Uncharacterized protein</fullName>
    </submittedName>
</protein>
<sequence>MAIKNLIAGGVGFNPGSVKFIPTLGFSIGSAVVTPGTLEEKIFTLLTATTTLTDTMGTKFYPNRAPQAVATPYAVYQRISGGQQSG</sequence>
<name>X0WSA2_9ZZZZ</name>
<organism evidence="1">
    <name type="scientific">marine sediment metagenome</name>
    <dbReference type="NCBI Taxonomy" id="412755"/>
    <lineage>
        <taxon>unclassified sequences</taxon>
        <taxon>metagenomes</taxon>
        <taxon>ecological metagenomes</taxon>
    </lineage>
</organism>